<comment type="subcellular location">
    <subcellularLocation>
        <location evidence="3">Cytoplasm</location>
    </subcellularLocation>
</comment>
<dbReference type="GO" id="GO:0008254">
    <property type="term" value="F:3'-nucleotidase activity"/>
    <property type="evidence" value="ECO:0007669"/>
    <property type="project" value="TreeGrafter"/>
</dbReference>
<dbReference type="PANTHER" id="PTHR30457:SF12">
    <property type="entry name" value="5'_3'-NUCLEOTIDASE SURE"/>
    <property type="match status" value="1"/>
</dbReference>
<dbReference type="AlphaFoldDB" id="X0ZF21"/>
<keyword evidence="6" id="KW-0963">Cytoplasm</keyword>
<dbReference type="InterPro" id="IPR030048">
    <property type="entry name" value="SurE"/>
</dbReference>
<comment type="similarity">
    <text evidence="4">Belongs to the SurE nucleotidase family.</text>
</comment>
<evidence type="ECO:0000256" key="3">
    <source>
        <dbReference type="ARBA" id="ARBA00004496"/>
    </source>
</evidence>
<dbReference type="NCBIfam" id="TIGR00087">
    <property type="entry name" value="surE"/>
    <property type="match status" value="1"/>
</dbReference>
<evidence type="ECO:0000256" key="4">
    <source>
        <dbReference type="ARBA" id="ARBA00011062"/>
    </source>
</evidence>
<evidence type="ECO:0000256" key="8">
    <source>
        <dbReference type="ARBA" id="ARBA00022741"/>
    </source>
</evidence>
<dbReference type="GO" id="GO:0008253">
    <property type="term" value="F:5'-nucleotidase activity"/>
    <property type="evidence" value="ECO:0007669"/>
    <property type="project" value="UniProtKB-EC"/>
</dbReference>
<dbReference type="GO" id="GO:0004309">
    <property type="term" value="F:exopolyphosphatase activity"/>
    <property type="evidence" value="ECO:0007669"/>
    <property type="project" value="TreeGrafter"/>
</dbReference>
<dbReference type="Pfam" id="PF01975">
    <property type="entry name" value="SurE"/>
    <property type="match status" value="1"/>
</dbReference>
<comment type="caution">
    <text evidence="11">The sequence shown here is derived from an EMBL/GenBank/DDBJ whole genome shotgun (WGS) entry which is preliminary data.</text>
</comment>
<feature type="non-terminal residue" evidence="11">
    <location>
        <position position="1"/>
    </location>
</feature>
<dbReference type="SUPFAM" id="SSF64167">
    <property type="entry name" value="SurE-like"/>
    <property type="match status" value="1"/>
</dbReference>
<dbReference type="Gene3D" id="3.40.1210.10">
    <property type="entry name" value="Survival protein SurE-like phosphatase/nucleotidase"/>
    <property type="match status" value="1"/>
</dbReference>
<dbReference type="PANTHER" id="PTHR30457">
    <property type="entry name" value="5'-NUCLEOTIDASE SURE"/>
    <property type="match status" value="1"/>
</dbReference>
<gene>
    <name evidence="11" type="ORF">S01H4_11919</name>
</gene>
<evidence type="ECO:0000313" key="11">
    <source>
        <dbReference type="EMBL" id="GAG58923.1"/>
    </source>
</evidence>
<dbReference type="HAMAP" id="MF_00060">
    <property type="entry name" value="SurE"/>
    <property type="match status" value="1"/>
</dbReference>
<proteinExistence type="inferred from homology"/>
<dbReference type="GO" id="GO:0000166">
    <property type="term" value="F:nucleotide binding"/>
    <property type="evidence" value="ECO:0007669"/>
    <property type="project" value="UniProtKB-KW"/>
</dbReference>
<accession>X0ZF21</accession>
<dbReference type="GO" id="GO:0005737">
    <property type="term" value="C:cytoplasm"/>
    <property type="evidence" value="ECO:0007669"/>
    <property type="project" value="UniProtKB-SubCell"/>
</dbReference>
<dbReference type="InterPro" id="IPR002828">
    <property type="entry name" value="SurE-like_Pase/nucleotidase"/>
</dbReference>
<name>X0ZF21_9ZZZZ</name>
<comment type="catalytic activity">
    <reaction evidence="1">
        <text>a ribonucleoside 5'-phosphate + H2O = a ribonucleoside + phosphate</text>
        <dbReference type="Rhea" id="RHEA:12484"/>
        <dbReference type="ChEBI" id="CHEBI:15377"/>
        <dbReference type="ChEBI" id="CHEBI:18254"/>
        <dbReference type="ChEBI" id="CHEBI:43474"/>
        <dbReference type="ChEBI" id="CHEBI:58043"/>
        <dbReference type="EC" id="3.1.3.5"/>
    </reaction>
</comment>
<feature type="domain" description="Survival protein SurE-like phosphatase/nucleotidase" evidence="10">
    <location>
        <begin position="1"/>
        <end position="179"/>
    </location>
</feature>
<comment type="cofactor">
    <cofactor evidence="2">
        <name>Mg(2+)</name>
        <dbReference type="ChEBI" id="CHEBI:18420"/>
    </cofactor>
</comment>
<dbReference type="EMBL" id="BART01004941">
    <property type="protein sequence ID" value="GAG58923.1"/>
    <property type="molecule type" value="Genomic_DNA"/>
</dbReference>
<dbReference type="NCBIfam" id="NF001490">
    <property type="entry name" value="PRK00346.1-4"/>
    <property type="match status" value="1"/>
</dbReference>
<keyword evidence="7" id="KW-0479">Metal-binding</keyword>
<evidence type="ECO:0000256" key="1">
    <source>
        <dbReference type="ARBA" id="ARBA00000815"/>
    </source>
</evidence>
<keyword evidence="9" id="KW-0378">Hydrolase</keyword>
<evidence type="ECO:0000256" key="5">
    <source>
        <dbReference type="ARBA" id="ARBA00012643"/>
    </source>
</evidence>
<evidence type="ECO:0000259" key="10">
    <source>
        <dbReference type="Pfam" id="PF01975"/>
    </source>
</evidence>
<evidence type="ECO:0000256" key="2">
    <source>
        <dbReference type="ARBA" id="ARBA00001946"/>
    </source>
</evidence>
<organism evidence="11">
    <name type="scientific">marine sediment metagenome</name>
    <dbReference type="NCBI Taxonomy" id="412755"/>
    <lineage>
        <taxon>unclassified sequences</taxon>
        <taxon>metagenomes</taxon>
        <taxon>ecological metagenomes</taxon>
    </lineage>
</organism>
<evidence type="ECO:0000256" key="6">
    <source>
        <dbReference type="ARBA" id="ARBA00022490"/>
    </source>
</evidence>
<dbReference type="EC" id="3.1.3.5" evidence="5"/>
<reference evidence="11" key="1">
    <citation type="journal article" date="2014" name="Front. Microbiol.">
        <title>High frequency of phylogenetically diverse reductive dehalogenase-homologous genes in deep subseafloor sedimentary metagenomes.</title>
        <authorList>
            <person name="Kawai M."/>
            <person name="Futagami T."/>
            <person name="Toyoda A."/>
            <person name="Takaki Y."/>
            <person name="Nishi S."/>
            <person name="Hori S."/>
            <person name="Arai W."/>
            <person name="Tsubouchi T."/>
            <person name="Morono Y."/>
            <person name="Uchiyama I."/>
            <person name="Ito T."/>
            <person name="Fujiyama A."/>
            <person name="Inagaki F."/>
            <person name="Takami H."/>
        </authorList>
    </citation>
    <scope>NUCLEOTIDE SEQUENCE</scope>
    <source>
        <strain evidence="11">Expedition CK06-06</strain>
    </source>
</reference>
<dbReference type="FunFam" id="3.40.1210.10:FF:000001">
    <property type="entry name" value="5'/3'-nucleotidase SurE"/>
    <property type="match status" value="1"/>
</dbReference>
<sequence length="252" mass="27972">TNDDGFYAAGIKQLKNALKDDNDVYLVAPDREKSAASHSLTLNFPLRINKKGEKAYTVDGTPTDCVLIAIHGLMKDNLPDLIISGINHGPNMGEDVTYSGTVAAAFEGTILGIKSIAVSLVGKENLTFDAAEIFIKGFVKSLNDFNLQPGTLINVNVPNLPPSKITGIAITKLGKRIYRDDIIKDVDPRGKYYYWIGGDTPIWEKIHGTDFEAIEESKISITPMHLDLTHYKEIENMRMHIDKLLRRFRNGI</sequence>
<evidence type="ECO:0000256" key="9">
    <source>
        <dbReference type="ARBA" id="ARBA00022801"/>
    </source>
</evidence>
<protein>
    <recommendedName>
        <fullName evidence="5">5'-nucleotidase</fullName>
        <ecNumber evidence="5">3.1.3.5</ecNumber>
    </recommendedName>
</protein>
<dbReference type="GO" id="GO:0046872">
    <property type="term" value="F:metal ion binding"/>
    <property type="evidence" value="ECO:0007669"/>
    <property type="project" value="UniProtKB-KW"/>
</dbReference>
<evidence type="ECO:0000256" key="7">
    <source>
        <dbReference type="ARBA" id="ARBA00022723"/>
    </source>
</evidence>
<dbReference type="InterPro" id="IPR036523">
    <property type="entry name" value="SurE-like_sf"/>
</dbReference>
<keyword evidence="8" id="KW-0547">Nucleotide-binding</keyword>